<name>A0A0F9IHH4_9ZZZZ</name>
<organism evidence="1">
    <name type="scientific">marine sediment metagenome</name>
    <dbReference type="NCBI Taxonomy" id="412755"/>
    <lineage>
        <taxon>unclassified sequences</taxon>
        <taxon>metagenomes</taxon>
        <taxon>ecological metagenomes</taxon>
    </lineage>
</organism>
<dbReference type="InterPro" id="IPR027417">
    <property type="entry name" value="P-loop_NTPase"/>
</dbReference>
<evidence type="ECO:0000313" key="1">
    <source>
        <dbReference type="EMBL" id="KKL93225.1"/>
    </source>
</evidence>
<dbReference type="InterPro" id="IPR052380">
    <property type="entry name" value="Viral_DNA_packaging_terminase"/>
</dbReference>
<evidence type="ECO:0008006" key="2">
    <source>
        <dbReference type="Google" id="ProtNLM"/>
    </source>
</evidence>
<sequence>MTTETDVDFRLTRVFNETLDAWLENKRRALHEGGTSSSKTYSILQFLIKLAEETKVPLLISVVSESLPHLKRGAITDFFNILGEGQKNNPHYKMTEFTYQRPEWKGRIEFFGADDQGKVRGPRRDILFINEGNNVPWETARALDIRTSTFTIVDWNPVGEFWVQQYETGEGKMVPGWLSYPDSAYCHSTYLDALEAGVLPAQKALDIESYRDTDPNWWNIYGLGMQGRIEGLVHPNFDNSHIVDRLPDGDYFYGLDFGFSGDPAVLTKNVIIDDALYSQELFYEKGLTNDAIARKMDLAKIRKNHDEIYADSAEPKSIQEIYDKHFN</sequence>
<dbReference type="EMBL" id="LAZR01019249">
    <property type="protein sequence ID" value="KKL93225.1"/>
    <property type="molecule type" value="Genomic_DNA"/>
</dbReference>
<gene>
    <name evidence="1" type="ORF">LCGC14_1876780</name>
</gene>
<dbReference type="Gene3D" id="3.30.420.280">
    <property type="match status" value="1"/>
</dbReference>
<dbReference type="PANTHER" id="PTHR39184:SF1">
    <property type="entry name" value="PBSX PHAGE TERMINASE LARGE SUBUNIT"/>
    <property type="match status" value="1"/>
</dbReference>
<reference evidence="1" key="1">
    <citation type="journal article" date="2015" name="Nature">
        <title>Complex archaea that bridge the gap between prokaryotes and eukaryotes.</title>
        <authorList>
            <person name="Spang A."/>
            <person name="Saw J.H."/>
            <person name="Jorgensen S.L."/>
            <person name="Zaremba-Niedzwiedzka K."/>
            <person name="Martijn J."/>
            <person name="Lind A.E."/>
            <person name="van Eijk R."/>
            <person name="Schleper C."/>
            <person name="Guy L."/>
            <person name="Ettema T.J."/>
        </authorList>
    </citation>
    <scope>NUCLEOTIDE SEQUENCE</scope>
</reference>
<accession>A0A0F9IHH4</accession>
<dbReference type="Gene3D" id="3.40.50.300">
    <property type="entry name" value="P-loop containing nucleotide triphosphate hydrolases"/>
    <property type="match status" value="1"/>
</dbReference>
<dbReference type="AlphaFoldDB" id="A0A0F9IHH4"/>
<dbReference type="PANTHER" id="PTHR39184">
    <property type="match status" value="1"/>
</dbReference>
<comment type="caution">
    <text evidence="1">The sequence shown here is derived from an EMBL/GenBank/DDBJ whole genome shotgun (WGS) entry which is preliminary data.</text>
</comment>
<proteinExistence type="predicted"/>
<protein>
    <recommendedName>
        <fullName evidence="2">Phage terminase large subunit N-terminal domain-containing protein</fullName>
    </recommendedName>
</protein>
<feature type="non-terminal residue" evidence="1">
    <location>
        <position position="327"/>
    </location>
</feature>